<dbReference type="AlphaFoldDB" id="A0AAE0SBF0"/>
<sequence>MLMTYQLARMLQGSRITVNCIHPGFIPKTEFMRGNSTAVRILMQTLLTPFFKLFNFTRTPEQGAQAIVDLATNDKWKGVTGKYFVDQKITLSSEESMNEELQKKVWDLSARYCQLPGYEPLIPPAATQQ</sequence>
<evidence type="ECO:0000313" key="3">
    <source>
        <dbReference type="Proteomes" id="UP001195483"/>
    </source>
</evidence>
<organism evidence="2 3">
    <name type="scientific">Potamilus streckersoni</name>
    <dbReference type="NCBI Taxonomy" id="2493646"/>
    <lineage>
        <taxon>Eukaryota</taxon>
        <taxon>Metazoa</taxon>
        <taxon>Spiralia</taxon>
        <taxon>Lophotrochozoa</taxon>
        <taxon>Mollusca</taxon>
        <taxon>Bivalvia</taxon>
        <taxon>Autobranchia</taxon>
        <taxon>Heteroconchia</taxon>
        <taxon>Palaeoheterodonta</taxon>
        <taxon>Unionida</taxon>
        <taxon>Unionoidea</taxon>
        <taxon>Unionidae</taxon>
        <taxon>Ambleminae</taxon>
        <taxon>Lampsilini</taxon>
        <taxon>Potamilus</taxon>
    </lineage>
</organism>
<dbReference type="Proteomes" id="UP001195483">
    <property type="component" value="Unassembled WGS sequence"/>
</dbReference>
<keyword evidence="1" id="KW-0560">Oxidoreductase</keyword>
<dbReference type="Gene3D" id="3.40.50.720">
    <property type="entry name" value="NAD(P)-binding Rossmann-like Domain"/>
    <property type="match status" value="1"/>
</dbReference>
<proteinExistence type="predicted"/>
<dbReference type="SUPFAM" id="SSF51735">
    <property type="entry name" value="NAD(P)-binding Rossmann-fold domains"/>
    <property type="match status" value="1"/>
</dbReference>
<evidence type="ECO:0000313" key="2">
    <source>
        <dbReference type="EMBL" id="KAK3588717.1"/>
    </source>
</evidence>
<dbReference type="PANTHER" id="PTHR43157">
    <property type="entry name" value="PHOSPHATIDYLINOSITOL-GLYCAN BIOSYNTHESIS CLASS F PROTEIN-RELATED"/>
    <property type="match status" value="1"/>
</dbReference>
<keyword evidence="3" id="KW-1185">Reference proteome</keyword>
<comment type="caution">
    <text evidence="2">The sequence shown here is derived from an EMBL/GenBank/DDBJ whole genome shotgun (WGS) entry which is preliminary data.</text>
</comment>
<dbReference type="InterPro" id="IPR036291">
    <property type="entry name" value="NAD(P)-bd_dom_sf"/>
</dbReference>
<dbReference type="GO" id="GO:0016491">
    <property type="term" value="F:oxidoreductase activity"/>
    <property type="evidence" value="ECO:0007669"/>
    <property type="project" value="UniProtKB-KW"/>
</dbReference>
<accession>A0AAE0SBF0</accession>
<reference evidence="2" key="2">
    <citation type="journal article" date="2021" name="Genome Biol. Evol.">
        <title>Developing a high-quality reference genome for a parasitic bivalve with doubly uniparental inheritance (Bivalvia: Unionida).</title>
        <authorList>
            <person name="Smith C.H."/>
        </authorList>
    </citation>
    <scope>NUCLEOTIDE SEQUENCE</scope>
    <source>
        <strain evidence="2">CHS0354</strain>
        <tissue evidence="2">Mantle</tissue>
    </source>
</reference>
<evidence type="ECO:0000256" key="1">
    <source>
        <dbReference type="ARBA" id="ARBA00023002"/>
    </source>
</evidence>
<dbReference type="PANTHER" id="PTHR43157:SF31">
    <property type="entry name" value="PHOSPHATIDYLINOSITOL-GLYCAN BIOSYNTHESIS CLASS F PROTEIN"/>
    <property type="match status" value="1"/>
</dbReference>
<reference evidence="2" key="1">
    <citation type="journal article" date="2021" name="Genome Biol. Evol.">
        <title>A High-Quality Reference Genome for a Parasitic Bivalve with Doubly Uniparental Inheritance (Bivalvia: Unionida).</title>
        <authorList>
            <person name="Smith C.H."/>
        </authorList>
    </citation>
    <scope>NUCLEOTIDE SEQUENCE</scope>
    <source>
        <strain evidence="2">CHS0354</strain>
    </source>
</reference>
<evidence type="ECO:0008006" key="4">
    <source>
        <dbReference type="Google" id="ProtNLM"/>
    </source>
</evidence>
<name>A0AAE0SBF0_9BIVA</name>
<dbReference type="EMBL" id="JAEAOA010001553">
    <property type="protein sequence ID" value="KAK3588717.1"/>
    <property type="molecule type" value="Genomic_DNA"/>
</dbReference>
<reference evidence="2" key="3">
    <citation type="submission" date="2023-05" db="EMBL/GenBank/DDBJ databases">
        <authorList>
            <person name="Smith C.H."/>
        </authorList>
    </citation>
    <scope>NUCLEOTIDE SEQUENCE</scope>
    <source>
        <strain evidence="2">CHS0354</strain>
        <tissue evidence="2">Mantle</tissue>
    </source>
</reference>
<gene>
    <name evidence="2" type="ORF">CHS0354_026036</name>
</gene>
<protein>
    <recommendedName>
        <fullName evidence="4">Retinol dehydrogenase 14</fullName>
    </recommendedName>
</protein>